<evidence type="ECO:0000256" key="1">
    <source>
        <dbReference type="SAM" id="Coils"/>
    </source>
</evidence>
<dbReference type="AlphaFoldDB" id="A0A1I7SYB5"/>
<dbReference type="WBParaSite" id="Csp11.Scaffold290.g756.t1">
    <property type="protein sequence ID" value="Csp11.Scaffold290.g756.t1"/>
    <property type="gene ID" value="Csp11.Scaffold290.g756"/>
</dbReference>
<keyword evidence="2" id="KW-1185">Reference proteome</keyword>
<protein>
    <submittedName>
        <fullName evidence="3">Protein MIS12 homolog</fullName>
    </submittedName>
</protein>
<evidence type="ECO:0000313" key="3">
    <source>
        <dbReference type="WBParaSite" id="Csp11.Scaffold290.g756.t1"/>
    </source>
</evidence>
<accession>A0A1I7SYB5</accession>
<dbReference type="Proteomes" id="UP000095282">
    <property type="component" value="Unplaced"/>
</dbReference>
<proteinExistence type="predicted"/>
<keyword evidence="1" id="KW-0175">Coiled coil</keyword>
<organism evidence="2 3">
    <name type="scientific">Caenorhabditis tropicalis</name>
    <dbReference type="NCBI Taxonomy" id="1561998"/>
    <lineage>
        <taxon>Eukaryota</taxon>
        <taxon>Metazoa</taxon>
        <taxon>Ecdysozoa</taxon>
        <taxon>Nematoda</taxon>
        <taxon>Chromadorea</taxon>
        <taxon>Rhabditida</taxon>
        <taxon>Rhabditina</taxon>
        <taxon>Rhabditomorpha</taxon>
        <taxon>Rhabditoidea</taxon>
        <taxon>Rhabditidae</taxon>
        <taxon>Peloderinae</taxon>
        <taxon>Caenorhabditis</taxon>
    </lineage>
</organism>
<feature type="coiled-coil region" evidence="1">
    <location>
        <begin position="112"/>
        <end position="178"/>
    </location>
</feature>
<evidence type="ECO:0000313" key="2">
    <source>
        <dbReference type="Proteomes" id="UP000095282"/>
    </source>
</evidence>
<name>A0A1I7SYB5_9PELO</name>
<reference evidence="3" key="1">
    <citation type="submission" date="2016-11" db="UniProtKB">
        <authorList>
            <consortium name="WormBaseParasite"/>
        </authorList>
    </citation>
    <scope>IDENTIFICATION</scope>
</reference>
<sequence length="181" mass="20968">MDSYAFPTDADVEFDLDRPFPTIHYLALLKKLFSIVVGSDNERLKEVERLTKSIIEANKQSIKVAEKKKSSQLEHIKKRLAVVDQKTEKIFRALVEIAEENEEPLDEDVPTIEAFENTRDEMKNIHEETEKRTNEFLDVQKKFAALSVEETNALEAIRESHKSKMEELQNQIDEIKKALGH</sequence>